<dbReference type="GO" id="GO:0043565">
    <property type="term" value="F:sequence-specific DNA binding"/>
    <property type="evidence" value="ECO:0007669"/>
    <property type="project" value="InterPro"/>
</dbReference>
<evidence type="ECO:0000313" key="6">
    <source>
        <dbReference type="Proteomes" id="UP000077852"/>
    </source>
</evidence>
<organism evidence="5 6">
    <name type="scientific">Variovorax paradoxus</name>
    <dbReference type="NCBI Taxonomy" id="34073"/>
    <lineage>
        <taxon>Bacteria</taxon>
        <taxon>Pseudomonadati</taxon>
        <taxon>Pseudomonadota</taxon>
        <taxon>Betaproteobacteria</taxon>
        <taxon>Burkholderiales</taxon>
        <taxon>Comamonadaceae</taxon>
        <taxon>Variovorax</taxon>
    </lineage>
</organism>
<dbReference type="PROSITE" id="PS50956">
    <property type="entry name" value="HTH_ASNC_2"/>
    <property type="match status" value="1"/>
</dbReference>
<keyword evidence="3" id="KW-0804">Transcription</keyword>
<evidence type="ECO:0000256" key="2">
    <source>
        <dbReference type="ARBA" id="ARBA00023125"/>
    </source>
</evidence>
<dbReference type="InterPro" id="IPR019888">
    <property type="entry name" value="Tscrpt_reg_AsnC-like"/>
</dbReference>
<dbReference type="Gene3D" id="1.10.10.10">
    <property type="entry name" value="Winged helix-like DNA-binding domain superfamily/Winged helix DNA-binding domain"/>
    <property type="match status" value="1"/>
</dbReference>
<dbReference type="PANTHER" id="PTHR30154:SF34">
    <property type="entry name" value="TRANSCRIPTIONAL REGULATOR AZLB"/>
    <property type="match status" value="1"/>
</dbReference>
<dbReference type="PANTHER" id="PTHR30154">
    <property type="entry name" value="LEUCINE-RESPONSIVE REGULATORY PROTEIN"/>
    <property type="match status" value="1"/>
</dbReference>
<sequence length="158" mass="17872">MKLHDVELDRIDRRILEHLQTNGRASNLELAEVANLSPAQCLRRHRRLEELGLVHGYAARLNARRVGLGVIAFIHVTMARGHVDELPKFQDLIADMKQILECYSVTGDFDYVLKVVAQDLESLSQFLMHTLMHMPGVSAVRSSVCLNEIKFTTALPLE</sequence>
<dbReference type="EMBL" id="LVHG01000040">
    <property type="protein sequence ID" value="OAK64196.1"/>
    <property type="molecule type" value="Genomic_DNA"/>
</dbReference>
<dbReference type="Pfam" id="PF13404">
    <property type="entry name" value="HTH_AsnC-type"/>
    <property type="match status" value="1"/>
</dbReference>
<gene>
    <name evidence="5" type="ORF">A3K87_01540</name>
</gene>
<evidence type="ECO:0000313" key="5">
    <source>
        <dbReference type="EMBL" id="OAK64196.1"/>
    </source>
</evidence>
<dbReference type="GO" id="GO:0005829">
    <property type="term" value="C:cytosol"/>
    <property type="evidence" value="ECO:0007669"/>
    <property type="project" value="TreeGrafter"/>
</dbReference>
<dbReference type="CDD" id="cd00090">
    <property type="entry name" value="HTH_ARSR"/>
    <property type="match status" value="1"/>
</dbReference>
<reference evidence="5 6" key="1">
    <citation type="submission" date="2016-03" db="EMBL/GenBank/DDBJ databases">
        <title>Genome sequence of Variovorax paradoxus KB5.</title>
        <authorList>
            <person name="Jeong H."/>
            <person name="Hong C.E."/>
            <person name="Jo S.H."/>
            <person name="Park J.M."/>
        </authorList>
    </citation>
    <scope>NUCLEOTIDE SEQUENCE [LARGE SCALE GENOMIC DNA]</scope>
    <source>
        <strain evidence="5 6">KB5</strain>
    </source>
</reference>
<dbReference type="Gene3D" id="3.30.70.920">
    <property type="match status" value="1"/>
</dbReference>
<dbReference type="InterPro" id="IPR011991">
    <property type="entry name" value="ArsR-like_HTH"/>
</dbReference>
<dbReference type="InterPro" id="IPR000485">
    <property type="entry name" value="AsnC-type_HTH_dom"/>
</dbReference>
<dbReference type="AlphaFoldDB" id="A0AA91DQV1"/>
<dbReference type="InterPro" id="IPR011008">
    <property type="entry name" value="Dimeric_a/b-barrel"/>
</dbReference>
<dbReference type="GO" id="GO:0043200">
    <property type="term" value="P:response to amino acid"/>
    <property type="evidence" value="ECO:0007669"/>
    <property type="project" value="TreeGrafter"/>
</dbReference>
<proteinExistence type="predicted"/>
<dbReference type="InterPro" id="IPR036388">
    <property type="entry name" value="WH-like_DNA-bd_sf"/>
</dbReference>
<evidence type="ECO:0000256" key="3">
    <source>
        <dbReference type="ARBA" id="ARBA00023163"/>
    </source>
</evidence>
<protein>
    <submittedName>
        <fullName evidence="5">AsnC family transcriptional regulator</fullName>
    </submittedName>
</protein>
<dbReference type="InterPro" id="IPR019887">
    <property type="entry name" value="Tscrpt_reg_AsnC/Lrp_C"/>
</dbReference>
<evidence type="ECO:0000259" key="4">
    <source>
        <dbReference type="PROSITE" id="PS50956"/>
    </source>
</evidence>
<dbReference type="SUPFAM" id="SSF54909">
    <property type="entry name" value="Dimeric alpha+beta barrel"/>
    <property type="match status" value="1"/>
</dbReference>
<dbReference type="Pfam" id="PF01037">
    <property type="entry name" value="AsnC_trans_reg"/>
    <property type="match status" value="1"/>
</dbReference>
<dbReference type="PRINTS" id="PR00033">
    <property type="entry name" value="HTHASNC"/>
</dbReference>
<name>A0AA91DQV1_VARPD</name>
<dbReference type="InterPro" id="IPR036390">
    <property type="entry name" value="WH_DNA-bd_sf"/>
</dbReference>
<evidence type="ECO:0000256" key="1">
    <source>
        <dbReference type="ARBA" id="ARBA00023015"/>
    </source>
</evidence>
<keyword evidence="2" id="KW-0238">DNA-binding</keyword>
<dbReference type="GO" id="GO:0006355">
    <property type="term" value="P:regulation of DNA-templated transcription"/>
    <property type="evidence" value="ECO:0007669"/>
    <property type="project" value="UniProtKB-ARBA"/>
</dbReference>
<dbReference type="Proteomes" id="UP000077852">
    <property type="component" value="Unassembled WGS sequence"/>
</dbReference>
<keyword evidence="1" id="KW-0805">Transcription regulation</keyword>
<dbReference type="SMART" id="SM00344">
    <property type="entry name" value="HTH_ASNC"/>
    <property type="match status" value="1"/>
</dbReference>
<accession>A0AA91DQV1</accession>
<dbReference type="SUPFAM" id="SSF46785">
    <property type="entry name" value="Winged helix' DNA-binding domain"/>
    <property type="match status" value="1"/>
</dbReference>
<feature type="domain" description="HTH asnC-type" evidence="4">
    <location>
        <begin position="8"/>
        <end position="69"/>
    </location>
</feature>
<comment type="caution">
    <text evidence="5">The sequence shown here is derived from an EMBL/GenBank/DDBJ whole genome shotgun (WGS) entry which is preliminary data.</text>
</comment>